<organism evidence="1 2">
    <name type="scientific">Hygrophoropsis aurantiaca</name>
    <dbReference type="NCBI Taxonomy" id="72124"/>
    <lineage>
        <taxon>Eukaryota</taxon>
        <taxon>Fungi</taxon>
        <taxon>Dikarya</taxon>
        <taxon>Basidiomycota</taxon>
        <taxon>Agaricomycotina</taxon>
        <taxon>Agaricomycetes</taxon>
        <taxon>Agaricomycetidae</taxon>
        <taxon>Boletales</taxon>
        <taxon>Coniophorineae</taxon>
        <taxon>Hygrophoropsidaceae</taxon>
        <taxon>Hygrophoropsis</taxon>
    </lineage>
</organism>
<proteinExistence type="predicted"/>
<dbReference type="EMBL" id="MU268363">
    <property type="protein sequence ID" value="KAH7904785.1"/>
    <property type="molecule type" value="Genomic_DNA"/>
</dbReference>
<evidence type="ECO:0000313" key="1">
    <source>
        <dbReference type="EMBL" id="KAH7904785.1"/>
    </source>
</evidence>
<gene>
    <name evidence="1" type="ORF">BJ138DRAFT_1138456</name>
</gene>
<protein>
    <submittedName>
        <fullName evidence="1">Uncharacterized protein</fullName>
    </submittedName>
</protein>
<sequence length="991" mass="112711">MLALSTDGKRITVTPGSPTKLREPGRREEREWETTLDAGADWEGYIQSWNDDRDEPDSNETEVIYIKPAAKRYPTSDAPMREWTGYAGHTGFEEEYLHELLNKWNGIHFERTSLKDMGLRMQLGHAEMVCVCPASGHVDFIVIHTNAIHRVAVDFCDCDSRVSRRQQILQCGWYPSTVHSPQTACTQRCLEHFLIQTCASKVSAYEYYQSLEHLTDNLGLDVPKSRYKAFMRMENQFRHLKILKRAGCGNILNGCSTTQPGELAISCPACPQPGINLPDGWENVDPRFKFLYTLILAMDANFRLKNRMRSSEAADPGLHTGLAYFLPEPSYKAHVLNTCSGFKTLAHAESKFSTGLQATGVGLCLCARHEFVRANGVGDLQKGERYCNMDYIFFSALAPLLLLSVVISYDIACQWKVNVWERMKELPEELQVPLSIVASTFVFGIPKFHCPAHEKNCAIPHSLNLMPGVGRTDGEGIERNWSEMNRVANSTKEMGPGSRHDTLDDHFGHHNWRKYVSLGLTLRNKLMVAIVERDRQQAALDEFNRAIEPRYQSEWTSMIVAWELDKTKSNPYTSVTKNFTEAQVRAKLTEDEKEAVSRGRVHPHETTPSAFIALALVLEESQRCLRADVKLMSTLTHNQQSELHRRRMALYRQIRRFHTVQNVYMVGMDQWVEQHTVEPEPDPENLKLWLPSELDVASRERLCAIGIVEIEIALRNVQCHNALDKLHSHLRTKSHYIHHRNTDVRGQRPNTCAHALINRITTRVTGAAAKYDRAREALVALQGCGSWEQELRPPAKNDICSPDGSDVSIENTEDVIGPSGRKKSKKQLERSRGLGQGRKVVLWIWTTTGVLGDGNDTELNEALHIEWAKSQARALRWKEEAMLLKEEMRWVCVFLLVRANWWEQRSTLAAPDDFPSPDIDLNEGLSAYAFRQASIQRALCRRFTELWENVKDTQADQTVLEVDMDGDRLAIDAAVEEGDEDEPKSDGEEEY</sequence>
<comment type="caution">
    <text evidence="1">The sequence shown here is derived from an EMBL/GenBank/DDBJ whole genome shotgun (WGS) entry which is preliminary data.</text>
</comment>
<keyword evidence="2" id="KW-1185">Reference proteome</keyword>
<reference evidence="1" key="1">
    <citation type="journal article" date="2021" name="New Phytol.">
        <title>Evolutionary innovations through gain and loss of genes in the ectomycorrhizal Boletales.</title>
        <authorList>
            <person name="Wu G."/>
            <person name="Miyauchi S."/>
            <person name="Morin E."/>
            <person name="Kuo A."/>
            <person name="Drula E."/>
            <person name="Varga T."/>
            <person name="Kohler A."/>
            <person name="Feng B."/>
            <person name="Cao Y."/>
            <person name="Lipzen A."/>
            <person name="Daum C."/>
            <person name="Hundley H."/>
            <person name="Pangilinan J."/>
            <person name="Johnson J."/>
            <person name="Barry K."/>
            <person name="LaButti K."/>
            <person name="Ng V."/>
            <person name="Ahrendt S."/>
            <person name="Min B."/>
            <person name="Choi I.G."/>
            <person name="Park H."/>
            <person name="Plett J.M."/>
            <person name="Magnuson J."/>
            <person name="Spatafora J.W."/>
            <person name="Nagy L.G."/>
            <person name="Henrissat B."/>
            <person name="Grigoriev I.V."/>
            <person name="Yang Z.L."/>
            <person name="Xu J."/>
            <person name="Martin F.M."/>
        </authorList>
    </citation>
    <scope>NUCLEOTIDE SEQUENCE</scope>
    <source>
        <strain evidence="1">ATCC 28755</strain>
    </source>
</reference>
<evidence type="ECO:0000313" key="2">
    <source>
        <dbReference type="Proteomes" id="UP000790377"/>
    </source>
</evidence>
<dbReference type="Proteomes" id="UP000790377">
    <property type="component" value="Unassembled WGS sequence"/>
</dbReference>
<accession>A0ACB7ZUP5</accession>
<name>A0ACB7ZUP5_9AGAM</name>